<dbReference type="InterPro" id="IPR017439">
    <property type="entry name" value="Amidohydrolase"/>
</dbReference>
<dbReference type="STRING" id="542762.A0A4S4DE08"/>
<sequence>MDFFKWTTLISTLYIFLSSTTPTSSNSSLTPEELAKVPVNFHNLSKSPELVDWKVGIRRKIHENPELGFEEFETSELIRAELDKMGIHYKHPVAITGFVGFVGTGKPPFVALRADMDALAMQERCMVVAMMPMSRCFLVLPGKSKIASRASVGMQNETQDQLEPRHSLYFTVNEDVLPYGAAFHASLATRYLLEYQQPKSTSSKGSSRDEL</sequence>
<dbReference type="SUPFAM" id="SSF53187">
    <property type="entry name" value="Zn-dependent exopeptidases"/>
    <property type="match status" value="1"/>
</dbReference>
<evidence type="ECO:0000313" key="3">
    <source>
        <dbReference type="Proteomes" id="UP000306102"/>
    </source>
</evidence>
<keyword evidence="3" id="KW-1185">Reference proteome</keyword>
<dbReference type="PANTHER" id="PTHR11014:SF119">
    <property type="entry name" value="IAA-AMINO ACID HYDROLASE ILR1-LIKE 1"/>
    <property type="match status" value="1"/>
</dbReference>
<gene>
    <name evidence="2" type="ORF">TEA_022212</name>
</gene>
<protein>
    <recommendedName>
        <fullName evidence="4">Peptidase M20 dimerisation domain-containing protein</fullName>
    </recommendedName>
</protein>
<evidence type="ECO:0000313" key="2">
    <source>
        <dbReference type="EMBL" id="THG00444.1"/>
    </source>
</evidence>
<dbReference type="EMBL" id="SDRB02011676">
    <property type="protein sequence ID" value="THG00444.1"/>
    <property type="molecule type" value="Genomic_DNA"/>
</dbReference>
<dbReference type="PANTHER" id="PTHR11014">
    <property type="entry name" value="PEPTIDASE M20 FAMILY MEMBER"/>
    <property type="match status" value="1"/>
</dbReference>
<reference evidence="2 3" key="1">
    <citation type="journal article" date="2018" name="Proc. Natl. Acad. Sci. U.S.A.">
        <title>Draft genome sequence of Camellia sinensis var. sinensis provides insights into the evolution of the tea genome and tea quality.</title>
        <authorList>
            <person name="Wei C."/>
            <person name="Yang H."/>
            <person name="Wang S."/>
            <person name="Zhao J."/>
            <person name="Liu C."/>
            <person name="Gao L."/>
            <person name="Xia E."/>
            <person name="Lu Y."/>
            <person name="Tai Y."/>
            <person name="She G."/>
            <person name="Sun J."/>
            <person name="Cao H."/>
            <person name="Tong W."/>
            <person name="Gao Q."/>
            <person name="Li Y."/>
            <person name="Deng W."/>
            <person name="Jiang X."/>
            <person name="Wang W."/>
            <person name="Chen Q."/>
            <person name="Zhang S."/>
            <person name="Li H."/>
            <person name="Wu J."/>
            <person name="Wang P."/>
            <person name="Li P."/>
            <person name="Shi C."/>
            <person name="Zheng F."/>
            <person name="Jian J."/>
            <person name="Huang B."/>
            <person name="Shan D."/>
            <person name="Shi M."/>
            <person name="Fang C."/>
            <person name="Yue Y."/>
            <person name="Li F."/>
            <person name="Li D."/>
            <person name="Wei S."/>
            <person name="Han B."/>
            <person name="Jiang C."/>
            <person name="Yin Y."/>
            <person name="Xia T."/>
            <person name="Zhang Z."/>
            <person name="Bennetzen J.L."/>
            <person name="Zhao S."/>
            <person name="Wan X."/>
        </authorList>
    </citation>
    <scope>NUCLEOTIDE SEQUENCE [LARGE SCALE GENOMIC DNA]</scope>
    <source>
        <strain evidence="3">cv. Shuchazao</strain>
        <tissue evidence="2">Leaf</tissue>
    </source>
</reference>
<organism evidence="2 3">
    <name type="scientific">Camellia sinensis var. sinensis</name>
    <name type="common">China tea</name>
    <dbReference type="NCBI Taxonomy" id="542762"/>
    <lineage>
        <taxon>Eukaryota</taxon>
        <taxon>Viridiplantae</taxon>
        <taxon>Streptophyta</taxon>
        <taxon>Embryophyta</taxon>
        <taxon>Tracheophyta</taxon>
        <taxon>Spermatophyta</taxon>
        <taxon>Magnoliopsida</taxon>
        <taxon>eudicotyledons</taxon>
        <taxon>Gunneridae</taxon>
        <taxon>Pentapetalae</taxon>
        <taxon>asterids</taxon>
        <taxon>Ericales</taxon>
        <taxon>Theaceae</taxon>
        <taxon>Camellia</taxon>
    </lineage>
</organism>
<dbReference type="GO" id="GO:0010179">
    <property type="term" value="F:IAA-Ala conjugate hydrolase activity"/>
    <property type="evidence" value="ECO:0007669"/>
    <property type="project" value="TreeGrafter"/>
</dbReference>
<evidence type="ECO:0000256" key="1">
    <source>
        <dbReference type="SAM" id="SignalP"/>
    </source>
</evidence>
<keyword evidence="1" id="KW-0732">Signal</keyword>
<dbReference type="AlphaFoldDB" id="A0A4S4DE08"/>
<dbReference type="Proteomes" id="UP000306102">
    <property type="component" value="Unassembled WGS sequence"/>
</dbReference>
<dbReference type="GO" id="GO:0009850">
    <property type="term" value="P:auxin metabolic process"/>
    <property type="evidence" value="ECO:0007669"/>
    <property type="project" value="TreeGrafter"/>
</dbReference>
<comment type="caution">
    <text evidence="2">The sequence shown here is derived from an EMBL/GenBank/DDBJ whole genome shotgun (WGS) entry which is preliminary data.</text>
</comment>
<dbReference type="Gene3D" id="3.40.630.10">
    <property type="entry name" value="Zn peptidases"/>
    <property type="match status" value="2"/>
</dbReference>
<dbReference type="GO" id="GO:0005783">
    <property type="term" value="C:endoplasmic reticulum"/>
    <property type="evidence" value="ECO:0007669"/>
    <property type="project" value="TreeGrafter"/>
</dbReference>
<feature type="signal peptide" evidence="1">
    <location>
        <begin position="1"/>
        <end position="25"/>
    </location>
</feature>
<evidence type="ECO:0008006" key="4">
    <source>
        <dbReference type="Google" id="ProtNLM"/>
    </source>
</evidence>
<proteinExistence type="predicted"/>
<feature type="chain" id="PRO_5020973167" description="Peptidase M20 dimerisation domain-containing protein" evidence="1">
    <location>
        <begin position="26"/>
        <end position="211"/>
    </location>
</feature>
<name>A0A4S4DE08_CAMSN</name>
<accession>A0A4S4DE08</accession>